<dbReference type="Gene3D" id="3.40.50.720">
    <property type="entry name" value="NAD(P)-binding Rossmann-like Domain"/>
    <property type="match status" value="1"/>
</dbReference>
<dbReference type="AlphaFoldDB" id="A0A0A1MBG1"/>
<dbReference type="GO" id="GO:0030266">
    <property type="term" value="F:quinate 3-dehydrogenase (NAD+) activity"/>
    <property type="evidence" value="ECO:0007669"/>
    <property type="project" value="UniProtKB-EC"/>
</dbReference>
<dbReference type="PANTHER" id="PTHR21089:SF1">
    <property type="entry name" value="BIFUNCTIONAL 3-DEHYDROQUINATE DEHYDRATASE_SHIKIMATE DEHYDROGENASE, CHLOROPLASTIC"/>
    <property type="match status" value="1"/>
</dbReference>
<dbReference type="SUPFAM" id="SSF51735">
    <property type="entry name" value="NAD(P)-binding Rossmann-fold domains"/>
    <property type="match status" value="1"/>
</dbReference>
<name>A0A0A1MBG1_9BACI</name>
<dbReference type="CDD" id="cd01065">
    <property type="entry name" value="NAD_bind_Shikimate_DH"/>
    <property type="match status" value="1"/>
</dbReference>
<evidence type="ECO:0000256" key="6">
    <source>
        <dbReference type="ARBA" id="ARBA00052329"/>
    </source>
</evidence>
<comment type="similarity">
    <text evidence="8">Belongs to the shikimate dehydrogenase family.</text>
</comment>
<dbReference type="EC" id="1.1.1.25" evidence="8"/>
<comment type="function">
    <text evidence="8">Involved in the biosynthesis of the chorismate, which leads to the biosynthesis of aromatic amino acids. Catalyzes the reversible NADPH linked reduction of 3-dehydroshikimate (DHSA) to yield shikimate (SA).</text>
</comment>
<reference evidence="11 12" key="1">
    <citation type="submission" date="2014-11" db="EMBL/GenBank/DDBJ databases">
        <authorList>
            <person name="Urmite Genomes Urmite Genomes"/>
        </authorList>
    </citation>
    <scope>NUCLEOTIDE SEQUENCE [LARGE SCALE GENOMIC DNA]</scope>
    <source>
        <strain evidence="11 12">Oc5</strain>
    </source>
</reference>
<protein>
    <recommendedName>
        <fullName evidence="8">Shikimate dehydrogenase (NADP(+))</fullName>
        <shortName evidence="8">SDH</shortName>
        <ecNumber evidence="8">1.1.1.25</ecNumber>
    </recommendedName>
</protein>
<evidence type="ECO:0000313" key="12">
    <source>
        <dbReference type="Proteomes" id="UP000040453"/>
    </source>
</evidence>
<evidence type="ECO:0000256" key="5">
    <source>
        <dbReference type="ARBA" id="ARBA00051639"/>
    </source>
</evidence>
<feature type="binding site" evidence="8">
    <location>
        <position position="244"/>
    </location>
    <ligand>
        <name>NADP(+)</name>
        <dbReference type="ChEBI" id="CHEBI:58349"/>
    </ligand>
</feature>
<feature type="binding site" evidence="8">
    <location>
        <position position="274"/>
    </location>
    <ligand>
        <name>shikimate</name>
        <dbReference type="ChEBI" id="CHEBI:36208"/>
    </ligand>
</feature>
<evidence type="ECO:0000256" key="4">
    <source>
        <dbReference type="ARBA" id="ARBA00023141"/>
    </source>
</evidence>
<feature type="domain" description="Shikimate dehydrogenase substrate binding N-terminal" evidence="9">
    <location>
        <begin position="20"/>
        <end position="102"/>
    </location>
</feature>
<dbReference type="GO" id="GO:0052734">
    <property type="term" value="F:shikimate 3-dehydrogenase (NAD+) activity"/>
    <property type="evidence" value="ECO:0007669"/>
    <property type="project" value="RHEA"/>
</dbReference>
<accession>A0A0A1MBG1</accession>
<sequence length="301" mass="32779">MMNNDKNLAKINGKTKLVGLLATPIGHSISPEMHNLGYTIGGLNYAYLGFEVGTENLKTAVEGMKAIEAAGFNVSMPNKMEVIQYLDEVDDSAKYAHASNTVVNRDGKLIGYNTDGLGYVKNLEEHGVKLEGQKITLVGSGGVATPIAIQLVQSGIKEISIFARDDKFFPQAEENVSYINNEMAHFGVKANIFPLEDKETFRKEIAESAVLANATSLGMKPLDEMSILDDLTDVLREDLVVTDVVYNPQKTKLLAQAEEAGATAINGLGMVLWQGALAYKLFTGEDMAIEEVKKQLFDEIL</sequence>
<feature type="domain" description="SDH C-terminal" evidence="10">
    <location>
        <begin position="267"/>
        <end position="296"/>
    </location>
</feature>
<keyword evidence="8" id="KW-0521">NADP</keyword>
<dbReference type="PANTHER" id="PTHR21089">
    <property type="entry name" value="SHIKIMATE DEHYDROGENASE"/>
    <property type="match status" value="1"/>
</dbReference>
<keyword evidence="12" id="KW-1185">Reference proteome</keyword>
<comment type="pathway">
    <text evidence="1 8">Metabolic intermediate biosynthesis; chorismate biosynthesis; chorismate from D-erythrose 4-phosphate and phosphoenolpyruvate: step 4/7.</text>
</comment>
<dbReference type="Proteomes" id="UP000040453">
    <property type="component" value="Unassembled WGS sequence"/>
</dbReference>
<dbReference type="InterPro" id="IPR022893">
    <property type="entry name" value="Shikimate_DH_fam"/>
</dbReference>
<feature type="binding site" evidence="8">
    <location>
        <position position="115"/>
    </location>
    <ligand>
        <name>shikimate</name>
        <dbReference type="ChEBI" id="CHEBI:36208"/>
    </ligand>
</feature>
<feature type="binding site" evidence="8">
    <location>
        <begin position="28"/>
        <end position="30"/>
    </location>
    <ligand>
        <name>shikimate</name>
        <dbReference type="ChEBI" id="CHEBI:36208"/>
    </ligand>
</feature>
<proteinExistence type="inferred from homology"/>
<dbReference type="Pfam" id="PF08501">
    <property type="entry name" value="Shikimate_dh_N"/>
    <property type="match status" value="1"/>
</dbReference>
<comment type="catalytic activity">
    <reaction evidence="8">
        <text>shikimate + NADP(+) = 3-dehydroshikimate + NADPH + H(+)</text>
        <dbReference type="Rhea" id="RHEA:17737"/>
        <dbReference type="ChEBI" id="CHEBI:15378"/>
        <dbReference type="ChEBI" id="CHEBI:16630"/>
        <dbReference type="ChEBI" id="CHEBI:36208"/>
        <dbReference type="ChEBI" id="CHEBI:57783"/>
        <dbReference type="ChEBI" id="CHEBI:58349"/>
        <dbReference type="EC" id="1.1.1.25"/>
    </reaction>
</comment>
<organism evidence="11 12">
    <name type="scientific">Oceanobacillus oncorhynchi</name>
    <dbReference type="NCBI Taxonomy" id="545501"/>
    <lineage>
        <taxon>Bacteria</taxon>
        <taxon>Bacillati</taxon>
        <taxon>Bacillota</taxon>
        <taxon>Bacilli</taxon>
        <taxon>Bacillales</taxon>
        <taxon>Bacillaceae</taxon>
        <taxon>Oceanobacillus</taxon>
    </lineage>
</organism>
<dbReference type="UniPathway" id="UPA00053">
    <property type="reaction ID" value="UER00087"/>
</dbReference>
<comment type="caution">
    <text evidence="8">Lacks conserved residue(s) required for the propagation of feature annotation.</text>
</comment>
<evidence type="ECO:0000256" key="8">
    <source>
        <dbReference type="HAMAP-Rule" id="MF_00222"/>
    </source>
</evidence>
<feature type="binding site" evidence="8">
    <location>
        <position position="267"/>
    </location>
    <ligand>
        <name>NADP(+)</name>
        <dbReference type="ChEBI" id="CHEBI:58349"/>
    </ligand>
</feature>
<feature type="binding site" evidence="8">
    <location>
        <position position="100"/>
    </location>
    <ligand>
        <name>shikimate</name>
        <dbReference type="ChEBI" id="CHEBI:36208"/>
    </ligand>
</feature>
<dbReference type="STRING" id="545501.BN997_00171"/>
<comment type="catalytic activity">
    <reaction evidence="6">
        <text>shikimate + NAD(+) = 3-dehydroshikimate + NADH + H(+)</text>
        <dbReference type="Rhea" id="RHEA:17741"/>
        <dbReference type="ChEBI" id="CHEBI:15378"/>
        <dbReference type="ChEBI" id="CHEBI:16630"/>
        <dbReference type="ChEBI" id="CHEBI:36208"/>
        <dbReference type="ChEBI" id="CHEBI:57540"/>
        <dbReference type="ChEBI" id="CHEBI:57945"/>
    </reaction>
</comment>
<evidence type="ECO:0000259" key="10">
    <source>
        <dbReference type="Pfam" id="PF18317"/>
    </source>
</evidence>
<dbReference type="Pfam" id="PF18317">
    <property type="entry name" value="SDH_C"/>
    <property type="match status" value="1"/>
</dbReference>
<feature type="binding site" evidence="8">
    <location>
        <begin position="139"/>
        <end position="143"/>
    </location>
    <ligand>
        <name>NADP(+)</name>
        <dbReference type="ChEBI" id="CHEBI:58349"/>
    </ligand>
</feature>
<feature type="binding site" evidence="8">
    <location>
        <position position="75"/>
    </location>
    <ligand>
        <name>shikimate</name>
        <dbReference type="ChEBI" id="CHEBI:36208"/>
    </ligand>
</feature>
<dbReference type="GO" id="GO:0009423">
    <property type="term" value="P:chorismate biosynthetic process"/>
    <property type="evidence" value="ECO:0007669"/>
    <property type="project" value="UniProtKB-UniRule"/>
</dbReference>
<comment type="pathway">
    <text evidence="7">Aromatic compound metabolism; 3,4-dihydroxybenzoate biosynthesis; 3-dehydroquinate from D-quinate (NAD(+) route).</text>
</comment>
<keyword evidence="2 8" id="KW-0028">Amino-acid biosynthesis</keyword>
<dbReference type="GO" id="GO:0009073">
    <property type="term" value="P:aromatic amino acid family biosynthetic process"/>
    <property type="evidence" value="ECO:0007669"/>
    <property type="project" value="UniProtKB-KW"/>
</dbReference>
<dbReference type="GO" id="GO:0008652">
    <property type="term" value="P:amino acid biosynthetic process"/>
    <property type="evidence" value="ECO:0007669"/>
    <property type="project" value="UniProtKB-KW"/>
</dbReference>
<feature type="active site" description="Proton acceptor" evidence="8">
    <location>
        <position position="79"/>
    </location>
</feature>
<dbReference type="HAMAP" id="MF_00222">
    <property type="entry name" value="Shikimate_DH_AroE"/>
    <property type="match status" value="1"/>
</dbReference>
<evidence type="ECO:0000259" key="9">
    <source>
        <dbReference type="Pfam" id="PF08501"/>
    </source>
</evidence>
<keyword evidence="3 8" id="KW-0560">Oxidoreductase</keyword>
<evidence type="ECO:0000256" key="7">
    <source>
        <dbReference type="ARBA" id="ARBA00060613"/>
    </source>
</evidence>
<dbReference type="GO" id="GO:0004764">
    <property type="term" value="F:shikimate 3-dehydrogenase (NADP+) activity"/>
    <property type="evidence" value="ECO:0007669"/>
    <property type="project" value="UniProtKB-UniRule"/>
</dbReference>
<dbReference type="InterPro" id="IPR046346">
    <property type="entry name" value="Aminoacid_DH-like_N_sf"/>
</dbReference>
<dbReference type="GO" id="GO:0019632">
    <property type="term" value="P:shikimate metabolic process"/>
    <property type="evidence" value="ECO:0007669"/>
    <property type="project" value="TreeGrafter"/>
</dbReference>
<evidence type="ECO:0000256" key="3">
    <source>
        <dbReference type="ARBA" id="ARBA00023002"/>
    </source>
</evidence>
<evidence type="ECO:0000313" key="11">
    <source>
        <dbReference type="EMBL" id="CEI80368.1"/>
    </source>
</evidence>
<dbReference type="EMBL" id="CDGG01000001">
    <property type="protein sequence ID" value="CEI80368.1"/>
    <property type="molecule type" value="Genomic_DNA"/>
</dbReference>
<keyword evidence="4 8" id="KW-0057">Aromatic amino acid biosynthesis</keyword>
<evidence type="ECO:0000256" key="2">
    <source>
        <dbReference type="ARBA" id="ARBA00022605"/>
    </source>
</evidence>
<dbReference type="OrthoDB" id="9792692at2"/>
<dbReference type="InterPro" id="IPR036291">
    <property type="entry name" value="NAD(P)-bd_dom_sf"/>
</dbReference>
<evidence type="ECO:0000256" key="1">
    <source>
        <dbReference type="ARBA" id="ARBA00004871"/>
    </source>
</evidence>
<feature type="binding site" evidence="8">
    <location>
        <position position="246"/>
    </location>
    <ligand>
        <name>shikimate</name>
        <dbReference type="ChEBI" id="CHEBI:36208"/>
    </ligand>
</feature>
<dbReference type="InterPro" id="IPR041121">
    <property type="entry name" value="SDH_C"/>
</dbReference>
<gene>
    <name evidence="11" type="primary">aroE_1</name>
    <name evidence="8" type="synonym">aroE</name>
    <name evidence="11" type="ORF">BN997_00171</name>
</gene>
<dbReference type="FunFam" id="3.40.50.720:FF:000086">
    <property type="entry name" value="Quinate/shikimate dehydrogenase"/>
    <property type="match status" value="1"/>
</dbReference>
<feature type="binding site" evidence="8">
    <location>
        <position position="91"/>
    </location>
    <ligand>
        <name>NADP(+)</name>
        <dbReference type="ChEBI" id="CHEBI:58349"/>
    </ligand>
</feature>
<dbReference type="Gene3D" id="3.40.50.10860">
    <property type="entry name" value="Leucine Dehydrogenase, chain A, domain 1"/>
    <property type="match status" value="1"/>
</dbReference>
<comment type="subunit">
    <text evidence="8">Homodimer.</text>
</comment>
<dbReference type="InterPro" id="IPR013708">
    <property type="entry name" value="Shikimate_DH-bd_N"/>
</dbReference>
<comment type="catalytic activity">
    <reaction evidence="5">
        <text>L-quinate + NAD(+) = 3-dehydroquinate + NADH + H(+)</text>
        <dbReference type="Rhea" id="RHEA:22364"/>
        <dbReference type="ChEBI" id="CHEBI:15378"/>
        <dbReference type="ChEBI" id="CHEBI:29751"/>
        <dbReference type="ChEBI" id="CHEBI:32364"/>
        <dbReference type="ChEBI" id="CHEBI:57540"/>
        <dbReference type="ChEBI" id="CHEBI:57945"/>
        <dbReference type="EC" id="1.1.1.24"/>
    </reaction>
</comment>
<dbReference type="SUPFAM" id="SSF53223">
    <property type="entry name" value="Aminoacid dehydrogenase-like, N-terminal domain"/>
    <property type="match status" value="1"/>
</dbReference>